<protein>
    <recommendedName>
        <fullName evidence="3">Deazaflavin-dependent oxidoreductase, nitroreductase family</fullName>
    </recommendedName>
</protein>
<dbReference type="Proteomes" id="UP000198683">
    <property type="component" value="Unassembled WGS sequence"/>
</dbReference>
<dbReference type="InterPro" id="IPR012349">
    <property type="entry name" value="Split_barrel_FMN-bd"/>
</dbReference>
<dbReference type="AlphaFoldDB" id="A0A1G8XRX6"/>
<dbReference type="RefSeq" id="WP_143021996.1">
    <property type="nucleotide sequence ID" value="NZ_FNFB01000004.1"/>
</dbReference>
<dbReference type="Gene3D" id="2.30.110.10">
    <property type="entry name" value="Electron Transport, Fmn-binding Protein, Chain A"/>
    <property type="match status" value="1"/>
</dbReference>
<dbReference type="InterPro" id="IPR004378">
    <property type="entry name" value="F420H2_quin_Rdtase"/>
</dbReference>
<reference evidence="1 2" key="1">
    <citation type="submission" date="2016-10" db="EMBL/GenBank/DDBJ databases">
        <authorList>
            <person name="de Groot N.N."/>
        </authorList>
    </citation>
    <scope>NUCLEOTIDE SEQUENCE [LARGE SCALE GENOMIC DNA]</scope>
    <source>
        <strain evidence="1 2">CGMCC 4.5681</strain>
    </source>
</reference>
<dbReference type="OrthoDB" id="3538324at2"/>
<evidence type="ECO:0000313" key="2">
    <source>
        <dbReference type="Proteomes" id="UP000198683"/>
    </source>
</evidence>
<name>A0A1G8XRX6_9ACTN</name>
<accession>A0A1G8XRX6</accession>
<dbReference type="STRING" id="683260.SAMN05421874_104117"/>
<keyword evidence="2" id="KW-1185">Reference proteome</keyword>
<gene>
    <name evidence="1" type="ORF">SAMN05421874_104117</name>
</gene>
<dbReference type="Pfam" id="PF04075">
    <property type="entry name" value="F420H2_quin_red"/>
    <property type="match status" value="1"/>
</dbReference>
<dbReference type="GO" id="GO:0016491">
    <property type="term" value="F:oxidoreductase activity"/>
    <property type="evidence" value="ECO:0007669"/>
    <property type="project" value="InterPro"/>
</dbReference>
<evidence type="ECO:0008006" key="3">
    <source>
        <dbReference type="Google" id="ProtNLM"/>
    </source>
</evidence>
<dbReference type="EMBL" id="FNFB01000004">
    <property type="protein sequence ID" value="SDJ93422.1"/>
    <property type="molecule type" value="Genomic_DNA"/>
</dbReference>
<evidence type="ECO:0000313" key="1">
    <source>
        <dbReference type="EMBL" id="SDJ93422.1"/>
    </source>
</evidence>
<sequence>MATPSPRNWIPAAILSSPLHPMMSRRSLLLSFTGRRSGVRYVTPVNYLQRDRELLITTRSGWWRNFDGGGPVELRLRGRRVAAVAEAVREPTVVAEALTALVRDHRAYGRWARVRVGADGTPDTADVHAAIASGRVLVRVLLDGETITP</sequence>
<proteinExistence type="predicted"/>
<organism evidence="1 2">
    <name type="scientific">Nonomuraea maritima</name>
    <dbReference type="NCBI Taxonomy" id="683260"/>
    <lineage>
        <taxon>Bacteria</taxon>
        <taxon>Bacillati</taxon>
        <taxon>Actinomycetota</taxon>
        <taxon>Actinomycetes</taxon>
        <taxon>Streptosporangiales</taxon>
        <taxon>Streptosporangiaceae</taxon>
        <taxon>Nonomuraea</taxon>
    </lineage>
</organism>